<reference evidence="2 3" key="1">
    <citation type="submission" date="2016-10" db="EMBL/GenBank/DDBJ databases">
        <authorList>
            <person name="Varghese N."/>
            <person name="Submissions S."/>
        </authorList>
    </citation>
    <scope>NUCLEOTIDE SEQUENCE [LARGE SCALE GENOMIC DNA]</scope>
    <source>
        <strain evidence="2 3">DSM 26672</strain>
    </source>
</reference>
<organism evidence="2 3">
    <name type="scientific">Bosea robiniae</name>
    <dbReference type="NCBI Taxonomy" id="1036780"/>
    <lineage>
        <taxon>Bacteria</taxon>
        <taxon>Pseudomonadati</taxon>
        <taxon>Pseudomonadota</taxon>
        <taxon>Alphaproteobacteria</taxon>
        <taxon>Hyphomicrobiales</taxon>
        <taxon>Boseaceae</taxon>
        <taxon>Bosea</taxon>
    </lineage>
</organism>
<protein>
    <submittedName>
        <fullName evidence="2">Uncharacterized protein</fullName>
    </submittedName>
</protein>
<accession>A0ABY0P395</accession>
<keyword evidence="1" id="KW-0732">Signal</keyword>
<evidence type="ECO:0000313" key="2">
    <source>
        <dbReference type="EMBL" id="SDH03998.1"/>
    </source>
</evidence>
<feature type="chain" id="PRO_5046287722" evidence="1">
    <location>
        <begin position="25"/>
        <end position="92"/>
    </location>
</feature>
<proteinExistence type="predicted"/>
<comment type="caution">
    <text evidence="2">The sequence shown here is derived from an EMBL/GenBank/DDBJ whole genome shotgun (WGS) entry which is preliminary data.</text>
</comment>
<dbReference type="EMBL" id="FNBZ01000006">
    <property type="protein sequence ID" value="SDH03998.1"/>
    <property type="molecule type" value="Genomic_DNA"/>
</dbReference>
<gene>
    <name evidence="2" type="ORF">SAMN05421844_106312</name>
</gene>
<dbReference type="Proteomes" id="UP000199468">
    <property type="component" value="Unassembled WGS sequence"/>
</dbReference>
<evidence type="ECO:0000313" key="3">
    <source>
        <dbReference type="Proteomes" id="UP000199468"/>
    </source>
</evidence>
<evidence type="ECO:0000256" key="1">
    <source>
        <dbReference type="SAM" id="SignalP"/>
    </source>
</evidence>
<name>A0ABY0P395_9HYPH</name>
<feature type="signal peptide" evidence="1">
    <location>
        <begin position="1"/>
        <end position="24"/>
    </location>
</feature>
<dbReference type="RefSeq" id="WP_091859497.1">
    <property type="nucleotide sequence ID" value="NZ_FNBZ01000006.1"/>
</dbReference>
<keyword evidence="3" id="KW-1185">Reference proteome</keyword>
<sequence length="92" mass="9659">MRRFLIPAALSAAMLAAICGPASAFWQRSQVSACSDATTDAEREHLRCWELNAYADPGWPALGAGGGAYLLPGPASRPARPYKGGGVTRRLG</sequence>